<protein>
    <submittedName>
        <fullName evidence="1">Negative transcriptional regulator, PaiB family</fullName>
    </submittedName>
</protein>
<dbReference type="STRING" id="490189.SAMN02927903_01417"/>
<dbReference type="OrthoDB" id="9794948at2"/>
<dbReference type="SUPFAM" id="SSF50475">
    <property type="entry name" value="FMN-binding split barrel"/>
    <property type="match status" value="1"/>
</dbReference>
<proteinExistence type="predicted"/>
<dbReference type="PIRSF" id="PIRSF010372">
    <property type="entry name" value="PaiB"/>
    <property type="match status" value="1"/>
</dbReference>
<dbReference type="InterPro" id="IPR007396">
    <property type="entry name" value="TR_PAI2-type"/>
</dbReference>
<dbReference type="InterPro" id="IPR012349">
    <property type="entry name" value="Split_barrel_FMN-bd"/>
</dbReference>
<dbReference type="RefSeq" id="WP_091141587.1">
    <property type="nucleotide sequence ID" value="NZ_FMVF01000005.1"/>
</dbReference>
<accession>A0A1G5FUC9</accession>
<organism evidence="1 2">
    <name type="scientific">Flavobacterium caeni</name>
    <dbReference type="NCBI Taxonomy" id="490189"/>
    <lineage>
        <taxon>Bacteria</taxon>
        <taxon>Pseudomonadati</taxon>
        <taxon>Bacteroidota</taxon>
        <taxon>Flavobacteriia</taxon>
        <taxon>Flavobacteriales</taxon>
        <taxon>Flavobacteriaceae</taxon>
        <taxon>Flavobacterium</taxon>
    </lineage>
</organism>
<dbReference type="AlphaFoldDB" id="A0A1G5FUC9"/>
<dbReference type="EMBL" id="FMVF01000005">
    <property type="protein sequence ID" value="SCY42992.1"/>
    <property type="molecule type" value="Genomic_DNA"/>
</dbReference>
<keyword evidence="2" id="KW-1185">Reference proteome</keyword>
<evidence type="ECO:0000313" key="2">
    <source>
        <dbReference type="Proteomes" id="UP000199354"/>
    </source>
</evidence>
<evidence type="ECO:0000313" key="1">
    <source>
        <dbReference type="EMBL" id="SCY42992.1"/>
    </source>
</evidence>
<reference evidence="1 2" key="1">
    <citation type="submission" date="2016-10" db="EMBL/GenBank/DDBJ databases">
        <authorList>
            <person name="de Groot N.N."/>
        </authorList>
    </citation>
    <scope>NUCLEOTIDE SEQUENCE [LARGE SCALE GENOMIC DNA]</scope>
    <source>
        <strain evidence="1 2">CGMCC 1.7031</strain>
    </source>
</reference>
<gene>
    <name evidence="1" type="ORF">SAMN02927903_01417</name>
</gene>
<dbReference type="Proteomes" id="UP000199354">
    <property type="component" value="Unassembled WGS sequence"/>
</dbReference>
<dbReference type="PANTHER" id="PTHR35802">
    <property type="entry name" value="PROTEASE SYNTHASE AND SPORULATION PROTEIN PAI 2"/>
    <property type="match status" value="1"/>
</dbReference>
<dbReference type="PANTHER" id="PTHR35802:SF1">
    <property type="entry name" value="PROTEASE SYNTHASE AND SPORULATION PROTEIN PAI 2"/>
    <property type="match status" value="1"/>
</dbReference>
<name>A0A1G5FUC9_9FLAO</name>
<dbReference type="Gene3D" id="2.30.110.10">
    <property type="entry name" value="Electron Transport, Fmn-binding Protein, Chain A"/>
    <property type="match status" value="1"/>
</dbReference>
<dbReference type="Pfam" id="PF04299">
    <property type="entry name" value="FMN_bind_2"/>
    <property type="match status" value="1"/>
</dbReference>
<sequence>MYIPNQYQNTDRADVENFVKNNSFAILVNQTAGKLWATHLPLELETDANGHEVLRGHLAKANPQWKGFAENDQVLAIFSGAHAYVSSSWYDFEEVPTWNYSAVHVYGTIRTIDGDELLAHLTRLVDKYETASEHPVSVAGFSKKTMAQVRGVVGFEIKIDDIQAIRKLSQNRDAKNFKTIITELEKTGSPDAVAVAQDMKRCPFEK</sequence>